<dbReference type="PRINTS" id="PR00007">
    <property type="entry name" value="COMPLEMNTC1Q"/>
</dbReference>
<feature type="coiled-coil region" evidence="4">
    <location>
        <begin position="39"/>
        <end position="66"/>
    </location>
</feature>
<dbReference type="Pfam" id="PF00386">
    <property type="entry name" value="C1q"/>
    <property type="match status" value="1"/>
</dbReference>
<dbReference type="PANTHER" id="PTHR22923">
    <property type="entry name" value="CEREBELLIN-RELATED"/>
    <property type="match status" value="1"/>
</dbReference>
<evidence type="ECO:0000313" key="8">
    <source>
        <dbReference type="Proteomes" id="UP001374579"/>
    </source>
</evidence>
<evidence type="ECO:0000256" key="2">
    <source>
        <dbReference type="ARBA" id="ARBA00022525"/>
    </source>
</evidence>
<keyword evidence="4" id="KW-0175">Coiled coil</keyword>
<comment type="caution">
    <text evidence="7">The sequence shown here is derived from an EMBL/GenBank/DDBJ whole genome shotgun (WGS) entry which is preliminary data.</text>
</comment>
<dbReference type="InterPro" id="IPR050822">
    <property type="entry name" value="Cerebellin_Synaptic_Org"/>
</dbReference>
<evidence type="ECO:0000313" key="7">
    <source>
        <dbReference type="EMBL" id="KAK7098899.1"/>
    </source>
</evidence>
<sequence length="225" mass="24189">MAIVGKQCFCFCLLFVFTKTTALHKRSDDVSPQALMTLVQQQAAAIQRLEARLTGVEATNQQQSSTIADLNTKLSDVNSSSSVGLNNINTRLDTTVLFTAHMSKGPVTVGDSSPIRFDAVVINVGGGYNPATGVFTAPVSGVYVVYAQLMIHSNLLSISWVLDKSGTVLCMNRLEQASTYDTSSCLATTRLHKGEQVFVGRHSGDQTLEGASWCSFSGFLLSRDP</sequence>
<dbReference type="InterPro" id="IPR001073">
    <property type="entry name" value="C1q_dom"/>
</dbReference>
<evidence type="ECO:0000256" key="3">
    <source>
        <dbReference type="ARBA" id="ARBA00022729"/>
    </source>
</evidence>
<proteinExistence type="predicted"/>
<comment type="subcellular location">
    <subcellularLocation>
        <location evidence="1">Secreted</location>
    </subcellularLocation>
</comment>
<accession>A0AAN9G8V8</accession>
<gene>
    <name evidence="7" type="ORF">V1264_003116</name>
</gene>
<evidence type="ECO:0000256" key="5">
    <source>
        <dbReference type="SAM" id="SignalP"/>
    </source>
</evidence>
<dbReference type="EMBL" id="JBAMIC010000012">
    <property type="protein sequence ID" value="KAK7098899.1"/>
    <property type="molecule type" value="Genomic_DNA"/>
</dbReference>
<feature type="domain" description="C1q" evidence="6">
    <location>
        <begin position="91"/>
        <end position="225"/>
    </location>
</feature>
<dbReference type="SMART" id="SM00110">
    <property type="entry name" value="C1Q"/>
    <property type="match status" value="1"/>
</dbReference>
<dbReference type="AlphaFoldDB" id="A0AAN9G8V8"/>
<dbReference type="GO" id="GO:0005576">
    <property type="term" value="C:extracellular region"/>
    <property type="evidence" value="ECO:0007669"/>
    <property type="project" value="UniProtKB-SubCell"/>
</dbReference>
<feature type="chain" id="PRO_5042877165" description="C1q domain-containing protein" evidence="5">
    <location>
        <begin position="23"/>
        <end position="225"/>
    </location>
</feature>
<dbReference type="Gene3D" id="2.60.120.40">
    <property type="match status" value="1"/>
</dbReference>
<dbReference type="SUPFAM" id="SSF49842">
    <property type="entry name" value="TNF-like"/>
    <property type="match status" value="1"/>
</dbReference>
<organism evidence="7 8">
    <name type="scientific">Littorina saxatilis</name>
    <dbReference type="NCBI Taxonomy" id="31220"/>
    <lineage>
        <taxon>Eukaryota</taxon>
        <taxon>Metazoa</taxon>
        <taxon>Spiralia</taxon>
        <taxon>Lophotrochozoa</taxon>
        <taxon>Mollusca</taxon>
        <taxon>Gastropoda</taxon>
        <taxon>Caenogastropoda</taxon>
        <taxon>Littorinimorpha</taxon>
        <taxon>Littorinoidea</taxon>
        <taxon>Littorinidae</taxon>
        <taxon>Littorina</taxon>
    </lineage>
</organism>
<dbReference type="PANTHER" id="PTHR22923:SF116">
    <property type="entry name" value="C1Q DOMAIN-CONTAINING PROTEIN"/>
    <property type="match status" value="1"/>
</dbReference>
<dbReference type="Proteomes" id="UP001374579">
    <property type="component" value="Unassembled WGS sequence"/>
</dbReference>
<protein>
    <recommendedName>
        <fullName evidence="6">C1q domain-containing protein</fullName>
    </recommendedName>
</protein>
<dbReference type="InterPro" id="IPR008983">
    <property type="entry name" value="Tumour_necrosis_fac-like_dom"/>
</dbReference>
<evidence type="ECO:0000259" key="6">
    <source>
        <dbReference type="PROSITE" id="PS50871"/>
    </source>
</evidence>
<evidence type="ECO:0000256" key="1">
    <source>
        <dbReference type="ARBA" id="ARBA00004613"/>
    </source>
</evidence>
<feature type="signal peptide" evidence="5">
    <location>
        <begin position="1"/>
        <end position="22"/>
    </location>
</feature>
<reference evidence="7 8" key="1">
    <citation type="submission" date="2024-02" db="EMBL/GenBank/DDBJ databases">
        <title>Chromosome-scale genome assembly of the rough periwinkle Littorina saxatilis.</title>
        <authorList>
            <person name="De Jode A."/>
            <person name="Faria R."/>
            <person name="Formenti G."/>
            <person name="Sims Y."/>
            <person name="Smith T.P."/>
            <person name="Tracey A."/>
            <person name="Wood J.M.D."/>
            <person name="Zagrodzka Z.B."/>
            <person name="Johannesson K."/>
            <person name="Butlin R.K."/>
            <person name="Leder E.H."/>
        </authorList>
    </citation>
    <scope>NUCLEOTIDE SEQUENCE [LARGE SCALE GENOMIC DNA]</scope>
    <source>
        <strain evidence="7">Snail1</strain>
        <tissue evidence="7">Muscle</tissue>
    </source>
</reference>
<name>A0AAN9G8V8_9CAEN</name>
<keyword evidence="3 5" id="KW-0732">Signal</keyword>
<keyword evidence="8" id="KW-1185">Reference proteome</keyword>
<dbReference type="PROSITE" id="PS50871">
    <property type="entry name" value="C1Q"/>
    <property type="match status" value="1"/>
</dbReference>
<keyword evidence="2" id="KW-0964">Secreted</keyword>
<evidence type="ECO:0000256" key="4">
    <source>
        <dbReference type="SAM" id="Coils"/>
    </source>
</evidence>